<evidence type="ECO:0000256" key="1">
    <source>
        <dbReference type="SAM" id="MobiDB-lite"/>
    </source>
</evidence>
<dbReference type="EMBL" id="CAVNYO010000110">
    <property type="protein sequence ID" value="CAK5266613.1"/>
    <property type="molecule type" value="Genomic_DNA"/>
</dbReference>
<dbReference type="Proteomes" id="UP001295794">
    <property type="component" value="Unassembled WGS sequence"/>
</dbReference>
<name>A0AAD2H1Y8_9AGAR</name>
<accession>A0AAD2H1Y8</accession>
<gene>
    <name evidence="3" type="ORF">MYCIT1_LOCUS33331</name>
    <name evidence="2" type="ORF">MYCIT1_LOCUS8493</name>
</gene>
<dbReference type="AlphaFoldDB" id="A0AAD2H1Y8"/>
<proteinExistence type="predicted"/>
<evidence type="ECO:0000313" key="2">
    <source>
        <dbReference type="EMBL" id="CAK5266613.1"/>
    </source>
</evidence>
<feature type="non-terminal residue" evidence="2">
    <location>
        <position position="85"/>
    </location>
</feature>
<dbReference type="EMBL" id="CAVNYO010000444">
    <property type="protein sequence ID" value="CAK5281946.1"/>
    <property type="molecule type" value="Genomic_DNA"/>
</dbReference>
<comment type="caution">
    <text evidence="2">The sequence shown here is derived from an EMBL/GenBank/DDBJ whole genome shotgun (WGS) entry which is preliminary data.</text>
</comment>
<feature type="compositionally biased region" description="Polar residues" evidence="1">
    <location>
        <begin position="12"/>
        <end position="35"/>
    </location>
</feature>
<organism evidence="2 4">
    <name type="scientific">Mycena citricolor</name>
    <dbReference type="NCBI Taxonomy" id="2018698"/>
    <lineage>
        <taxon>Eukaryota</taxon>
        <taxon>Fungi</taxon>
        <taxon>Dikarya</taxon>
        <taxon>Basidiomycota</taxon>
        <taxon>Agaricomycotina</taxon>
        <taxon>Agaricomycetes</taxon>
        <taxon>Agaricomycetidae</taxon>
        <taxon>Agaricales</taxon>
        <taxon>Marasmiineae</taxon>
        <taxon>Mycenaceae</taxon>
        <taxon>Mycena</taxon>
    </lineage>
</organism>
<evidence type="ECO:0000313" key="3">
    <source>
        <dbReference type="EMBL" id="CAK5281946.1"/>
    </source>
</evidence>
<evidence type="ECO:0000313" key="4">
    <source>
        <dbReference type="Proteomes" id="UP001295794"/>
    </source>
</evidence>
<protein>
    <submittedName>
        <fullName evidence="2">Uncharacterized protein</fullName>
    </submittedName>
</protein>
<feature type="region of interest" description="Disordered" evidence="1">
    <location>
        <begin position="1"/>
        <end position="40"/>
    </location>
</feature>
<reference evidence="2" key="1">
    <citation type="submission" date="2023-11" db="EMBL/GenBank/DDBJ databases">
        <authorList>
            <person name="De Vega J J."/>
            <person name="De Vega J J."/>
        </authorList>
    </citation>
    <scope>NUCLEOTIDE SEQUENCE</scope>
</reference>
<keyword evidence="4" id="KW-1185">Reference proteome</keyword>
<sequence length="85" mass="9973">MRFTAQHLLSPATRSSVPAETHVSSTSTQQRSGSLRSVKRKTRLRSTRGFRFCRRGQCIRLSKLWRETSRQTDYQYQMIWSGHGR</sequence>